<dbReference type="Pfam" id="PF02586">
    <property type="entry name" value="SRAP"/>
    <property type="match status" value="1"/>
</dbReference>
<dbReference type="AlphaFoldDB" id="T0FDE5"/>
<proteinExistence type="inferred from homology"/>
<keyword evidence="6" id="KW-0238">DNA-binding</keyword>
<evidence type="ECO:0000313" key="9">
    <source>
        <dbReference type="EMBL" id="EQA45597.1"/>
    </source>
</evidence>
<gene>
    <name evidence="9" type="ORF">LEP1GSC050_2809</name>
</gene>
<evidence type="ECO:0000256" key="3">
    <source>
        <dbReference type="ARBA" id="ARBA00022763"/>
    </source>
</evidence>
<evidence type="ECO:0000256" key="1">
    <source>
        <dbReference type="ARBA" id="ARBA00008136"/>
    </source>
</evidence>
<dbReference type="SUPFAM" id="SSF143081">
    <property type="entry name" value="BB1717-like"/>
    <property type="match status" value="1"/>
</dbReference>
<dbReference type="OrthoDB" id="9782620at2"/>
<keyword evidence="7" id="KW-0456">Lyase</keyword>
<comment type="similarity">
    <text evidence="1 8">Belongs to the SOS response-associated peptidase family.</text>
</comment>
<organism evidence="9 10">
    <name type="scientific">Leptospira broomii serovar Hurstbridge str. 5399</name>
    <dbReference type="NCBI Taxonomy" id="1049789"/>
    <lineage>
        <taxon>Bacteria</taxon>
        <taxon>Pseudomonadati</taxon>
        <taxon>Spirochaetota</taxon>
        <taxon>Spirochaetia</taxon>
        <taxon>Leptospirales</taxon>
        <taxon>Leptospiraceae</taxon>
        <taxon>Leptospira</taxon>
    </lineage>
</organism>
<dbReference type="GO" id="GO:0006508">
    <property type="term" value="P:proteolysis"/>
    <property type="evidence" value="ECO:0007669"/>
    <property type="project" value="UniProtKB-KW"/>
</dbReference>
<dbReference type="PANTHER" id="PTHR13604:SF0">
    <property type="entry name" value="ABASIC SITE PROCESSING PROTEIN HMCES"/>
    <property type="match status" value="1"/>
</dbReference>
<evidence type="ECO:0000256" key="8">
    <source>
        <dbReference type="RuleBase" id="RU364100"/>
    </source>
</evidence>
<keyword evidence="10" id="KW-1185">Reference proteome</keyword>
<name>T0FDE5_9LEPT</name>
<dbReference type="GO" id="GO:0003697">
    <property type="term" value="F:single-stranded DNA binding"/>
    <property type="evidence" value="ECO:0007669"/>
    <property type="project" value="InterPro"/>
</dbReference>
<dbReference type="EC" id="3.4.-.-" evidence="8"/>
<dbReference type="EMBL" id="AHMO02000008">
    <property type="protein sequence ID" value="EQA45597.1"/>
    <property type="molecule type" value="Genomic_DNA"/>
</dbReference>
<accession>T0FDE5</accession>
<dbReference type="GO" id="GO:0008233">
    <property type="term" value="F:peptidase activity"/>
    <property type="evidence" value="ECO:0007669"/>
    <property type="project" value="UniProtKB-KW"/>
</dbReference>
<sequence length="237" mass="27309">MCSRIAQSNKWSKSKSFKFVKTINELKSRYNIALTEGAEIILKPGIDYTVEDAMFWLVNEQSRSLKEAFNYTTFNAKAETIFDLVSFKKQIYTQRCIVPVDAFYEAKGPKGQKQPYAIRMKDNAPFGMAGIYSRWHDPNTKDELISFAIITTVANELIAMYHDKKRMPVILPPESYEAWLDEKLTTKEHISSFFKTFPEEGMKVYPVSNRIFSTKNRIQGEGCLDEISLSENSSELF</sequence>
<evidence type="ECO:0000313" key="10">
    <source>
        <dbReference type="Proteomes" id="UP000015454"/>
    </source>
</evidence>
<evidence type="ECO:0000256" key="5">
    <source>
        <dbReference type="ARBA" id="ARBA00023124"/>
    </source>
</evidence>
<evidence type="ECO:0000256" key="2">
    <source>
        <dbReference type="ARBA" id="ARBA00022670"/>
    </source>
</evidence>
<keyword evidence="2 8" id="KW-0645">Protease</keyword>
<dbReference type="InterPro" id="IPR036590">
    <property type="entry name" value="SRAP-like"/>
</dbReference>
<reference evidence="9" key="1">
    <citation type="submission" date="2013-05" db="EMBL/GenBank/DDBJ databases">
        <authorList>
            <person name="Harkins D.M."/>
            <person name="Durkin A.S."/>
            <person name="Brinkac L.M."/>
            <person name="Haft D.H."/>
            <person name="Selengut J.D."/>
            <person name="Sanka R."/>
            <person name="DePew J."/>
            <person name="Purushe J."/>
            <person name="Hartskeerl R.A."/>
            <person name="Ahmed A."/>
            <person name="van der Linden H."/>
            <person name="Goris M.G.A."/>
            <person name="Vinetz J.M."/>
            <person name="Sutton G.G."/>
            <person name="Nierman W.C."/>
            <person name="Fouts D.E."/>
        </authorList>
    </citation>
    <scope>NUCLEOTIDE SEQUENCE [LARGE SCALE GENOMIC DNA]</scope>
    <source>
        <strain evidence="9">5399</strain>
    </source>
</reference>
<evidence type="ECO:0000256" key="6">
    <source>
        <dbReference type="ARBA" id="ARBA00023125"/>
    </source>
</evidence>
<dbReference type="Gene3D" id="3.90.1680.10">
    <property type="entry name" value="SOS response associated peptidase-like"/>
    <property type="match status" value="1"/>
</dbReference>
<comment type="caution">
    <text evidence="9">The sequence shown here is derived from an EMBL/GenBank/DDBJ whole genome shotgun (WGS) entry which is preliminary data.</text>
</comment>
<keyword evidence="4 8" id="KW-0378">Hydrolase</keyword>
<keyword evidence="5" id="KW-0190">Covalent protein-DNA linkage</keyword>
<dbReference type="RefSeq" id="WP_010571009.1">
    <property type="nucleotide sequence ID" value="NZ_AHMO02000008.1"/>
</dbReference>
<dbReference type="PANTHER" id="PTHR13604">
    <property type="entry name" value="DC12-RELATED"/>
    <property type="match status" value="1"/>
</dbReference>
<keyword evidence="3" id="KW-0227">DNA damage</keyword>
<evidence type="ECO:0000256" key="4">
    <source>
        <dbReference type="ARBA" id="ARBA00022801"/>
    </source>
</evidence>
<dbReference type="InterPro" id="IPR003738">
    <property type="entry name" value="SRAP"/>
</dbReference>
<dbReference type="GO" id="GO:0016829">
    <property type="term" value="F:lyase activity"/>
    <property type="evidence" value="ECO:0007669"/>
    <property type="project" value="UniProtKB-KW"/>
</dbReference>
<protein>
    <recommendedName>
        <fullName evidence="8">Abasic site processing protein</fullName>
        <ecNumber evidence="8">3.4.-.-</ecNumber>
    </recommendedName>
</protein>
<dbReference type="Proteomes" id="UP000015454">
    <property type="component" value="Unassembled WGS sequence"/>
</dbReference>
<dbReference type="STRING" id="1049789.LEP1GSC050_2809"/>
<dbReference type="GO" id="GO:0106300">
    <property type="term" value="P:protein-DNA covalent cross-linking repair"/>
    <property type="evidence" value="ECO:0007669"/>
    <property type="project" value="InterPro"/>
</dbReference>
<evidence type="ECO:0000256" key="7">
    <source>
        <dbReference type="ARBA" id="ARBA00023239"/>
    </source>
</evidence>